<comment type="caution">
    <text evidence="1">The sequence shown here is derived from an EMBL/GenBank/DDBJ whole genome shotgun (WGS) entry which is preliminary data.</text>
</comment>
<reference evidence="1 2" key="1">
    <citation type="submission" date="2016-01" db="EMBL/GenBank/DDBJ databases">
        <title>The new phylogeny of the genus Mycobacterium.</title>
        <authorList>
            <person name="Tarcisio F."/>
            <person name="Conor M."/>
            <person name="Antonella G."/>
            <person name="Elisabetta G."/>
            <person name="Giulia F.S."/>
            <person name="Sara T."/>
            <person name="Anna F."/>
            <person name="Clotilde B."/>
            <person name="Roberto B."/>
            <person name="Veronica D.S."/>
            <person name="Fabio R."/>
            <person name="Monica P."/>
            <person name="Olivier J."/>
            <person name="Enrico T."/>
            <person name="Nicola S."/>
        </authorList>
    </citation>
    <scope>NUCLEOTIDE SEQUENCE [LARGE SCALE GENOMIC DNA]</scope>
    <source>
        <strain evidence="1 2">DSM 44179</strain>
    </source>
</reference>
<organism evidence="1 2">
    <name type="scientific">Mycolicibacterium fallax</name>
    <name type="common">Mycobacterium fallax</name>
    <dbReference type="NCBI Taxonomy" id="1793"/>
    <lineage>
        <taxon>Bacteria</taxon>
        <taxon>Bacillati</taxon>
        <taxon>Actinomycetota</taxon>
        <taxon>Actinomycetes</taxon>
        <taxon>Mycobacteriales</taxon>
        <taxon>Mycobacteriaceae</taxon>
        <taxon>Mycolicibacterium</taxon>
    </lineage>
</organism>
<dbReference type="OrthoDB" id="3389565at2"/>
<evidence type="ECO:0000313" key="2">
    <source>
        <dbReference type="Proteomes" id="UP000193484"/>
    </source>
</evidence>
<dbReference type="RefSeq" id="WP_085100536.1">
    <property type="nucleotide sequence ID" value="NZ_AP022603.1"/>
</dbReference>
<dbReference type="AlphaFoldDB" id="A0A1X1QZ70"/>
<dbReference type="Proteomes" id="UP000193484">
    <property type="component" value="Unassembled WGS sequence"/>
</dbReference>
<accession>A0A1X1QZ70</accession>
<sequence>MTYPAAPPAPPLPRWWRWAMTVPTVAAGLAILALLAAVLGLGEPLLILLFAGCALVGCGLAWLILTILGLLRHPGRRHRVLTRALPAVLIVAVALPALAAVPRLRWSLSRAAMERAATECPQTSSPRWVGTIRLAKIHRMAGSCYLFEAGSFLTETGWVLLPAAPPNRRGPA</sequence>
<name>A0A1X1QZ70_MYCFA</name>
<keyword evidence="2" id="KW-1185">Reference proteome</keyword>
<proteinExistence type="predicted"/>
<protein>
    <submittedName>
        <fullName evidence="1">Uncharacterized protein</fullName>
    </submittedName>
</protein>
<gene>
    <name evidence="1" type="ORF">AWC04_19150</name>
</gene>
<dbReference type="EMBL" id="LQOJ01000073">
    <property type="protein sequence ID" value="ORU96698.1"/>
    <property type="molecule type" value="Genomic_DNA"/>
</dbReference>
<evidence type="ECO:0000313" key="1">
    <source>
        <dbReference type="EMBL" id="ORU96698.1"/>
    </source>
</evidence>